<dbReference type="PANTHER" id="PTHR43249:SF1">
    <property type="entry name" value="D-GLUCOSIDE 3-DEHYDROGENASE"/>
    <property type="match status" value="1"/>
</dbReference>
<dbReference type="Proteomes" id="UP000018227">
    <property type="component" value="Unassembled WGS sequence"/>
</dbReference>
<dbReference type="PANTHER" id="PTHR43249">
    <property type="entry name" value="UDP-N-ACETYL-2-AMINO-2-DEOXY-D-GLUCURONATE OXIDASE"/>
    <property type="match status" value="1"/>
</dbReference>
<dbReference type="SUPFAM" id="SSF51735">
    <property type="entry name" value="NAD(P)-binding Rossmann-fold domains"/>
    <property type="match status" value="1"/>
</dbReference>
<dbReference type="InterPro" id="IPR036291">
    <property type="entry name" value="NAD(P)-bd_dom_sf"/>
</dbReference>
<comment type="caution">
    <text evidence="3">The sequence shown here is derived from an EMBL/GenBank/DDBJ whole genome shotgun (WGS) entry which is preliminary data.</text>
</comment>
<evidence type="ECO:0000313" key="3">
    <source>
        <dbReference type="EMBL" id="ESL02286.1"/>
    </source>
</evidence>
<feature type="domain" description="Gfo/Idh/MocA-like oxidoreductase N-terminal" evidence="1">
    <location>
        <begin position="5"/>
        <end position="120"/>
    </location>
</feature>
<dbReference type="InterPro" id="IPR052515">
    <property type="entry name" value="Gfo/Idh/MocA_Oxidoreductase"/>
</dbReference>
<dbReference type="EMBL" id="ACIL03000016">
    <property type="protein sequence ID" value="ESL02286.1"/>
    <property type="molecule type" value="Genomic_DNA"/>
</dbReference>
<dbReference type="RefSeq" id="WP_023355280.1">
    <property type="nucleotide sequence ID" value="NZ_KI535369.1"/>
</dbReference>
<proteinExistence type="predicted"/>
<protein>
    <submittedName>
        <fullName evidence="3">Oxidoreductase, NAD-binding domain protein</fullName>
    </submittedName>
</protein>
<dbReference type="AlphaFoldDB" id="V2Y3K2"/>
<dbReference type="Pfam" id="PF01408">
    <property type="entry name" value="GFO_IDH_MocA"/>
    <property type="match status" value="1"/>
</dbReference>
<sequence>MDRKLKIAIVGCGRISVCYSDALMKLKNKAELCYAVDVNLEKAKLFAKPFGCKYSDNIEDLFDNDIDVAHLCLPHDLHAPIAISLMERGIHVLTEKPIAITLQEADEMIRTAEKNKVKLGCIFQTRYNESVQTLKRMYENGDFGKVTSVRSYLSWSRPDKYYEGCDWKGTWEHEGGGALIDQAIHSIDRVRYILGSNVKWIEGSIHNHCHPKLNVEDTAEAVIGFENDCIYNLYACNCYGFDSPINIEFCGEKGRFGLIQDVGYTWFGTQYTEYREISKGSTVGKDYWGSTHIMQIEEFYNALLNDKGITVDGLEGRKTLEIIKGIYLSSIRNERITLPFEDIRIKEYTY</sequence>
<evidence type="ECO:0000259" key="1">
    <source>
        <dbReference type="Pfam" id="PF01408"/>
    </source>
</evidence>
<dbReference type="InterPro" id="IPR000683">
    <property type="entry name" value="Gfo/Idh/MocA-like_OxRdtase_N"/>
</dbReference>
<evidence type="ECO:0000313" key="4">
    <source>
        <dbReference type="Proteomes" id="UP000018227"/>
    </source>
</evidence>
<dbReference type="SUPFAM" id="SSF55347">
    <property type="entry name" value="Glyceraldehyde-3-phosphate dehydrogenase-like, C-terminal domain"/>
    <property type="match status" value="1"/>
</dbReference>
<dbReference type="HOGENOM" id="CLU_023194_1_0_9"/>
<organism evidence="3 4">
    <name type="scientific">Catonella morbi ATCC 51271</name>
    <dbReference type="NCBI Taxonomy" id="592026"/>
    <lineage>
        <taxon>Bacteria</taxon>
        <taxon>Bacillati</taxon>
        <taxon>Bacillota</taxon>
        <taxon>Clostridia</taxon>
        <taxon>Lachnospirales</taxon>
        <taxon>Lachnospiraceae</taxon>
        <taxon>Catonella</taxon>
    </lineage>
</organism>
<dbReference type="Gene3D" id="3.40.50.720">
    <property type="entry name" value="NAD(P)-binding Rossmann-like Domain"/>
    <property type="match status" value="1"/>
</dbReference>
<gene>
    <name evidence="3" type="ORF">GCWU0000282_002420</name>
</gene>
<dbReference type="Pfam" id="PF22725">
    <property type="entry name" value="GFO_IDH_MocA_C3"/>
    <property type="match status" value="1"/>
</dbReference>
<reference evidence="3 4" key="1">
    <citation type="submission" date="2013-06" db="EMBL/GenBank/DDBJ databases">
        <authorList>
            <person name="Weinstock G."/>
            <person name="Sodergren E."/>
            <person name="Clifton S."/>
            <person name="Fulton L."/>
            <person name="Fulton B."/>
            <person name="Courtney L."/>
            <person name="Fronick C."/>
            <person name="Harrison M."/>
            <person name="Strong C."/>
            <person name="Farmer C."/>
            <person name="Delahaunty K."/>
            <person name="Markovic C."/>
            <person name="Hall O."/>
            <person name="Minx P."/>
            <person name="Tomlinson C."/>
            <person name="Mitreva M."/>
            <person name="Nelson J."/>
            <person name="Hou S."/>
            <person name="Wollam A."/>
            <person name="Pepin K.H."/>
            <person name="Johnson M."/>
            <person name="Bhonagiri V."/>
            <person name="Nash W.E."/>
            <person name="Warren W."/>
            <person name="Chinwalla A."/>
            <person name="Mardis E.R."/>
            <person name="Wilson R.K."/>
        </authorList>
    </citation>
    <scope>NUCLEOTIDE SEQUENCE [LARGE SCALE GENOMIC DNA]</scope>
    <source>
        <strain evidence="3 4">ATCC 51271</strain>
    </source>
</reference>
<dbReference type="OrthoDB" id="9781966at2"/>
<keyword evidence="4" id="KW-1185">Reference proteome</keyword>
<feature type="domain" description="GFO/IDH/MocA-like oxidoreductase" evidence="2">
    <location>
        <begin position="131"/>
        <end position="256"/>
    </location>
</feature>
<accession>V2Y3K2</accession>
<name>V2Y3K2_9FIRM</name>
<dbReference type="STRING" id="592026.GCWU0000282_002420"/>
<dbReference type="Gene3D" id="3.30.360.10">
    <property type="entry name" value="Dihydrodipicolinate Reductase, domain 2"/>
    <property type="match status" value="1"/>
</dbReference>
<dbReference type="eggNOG" id="COG0673">
    <property type="taxonomic scope" value="Bacteria"/>
</dbReference>
<evidence type="ECO:0000259" key="2">
    <source>
        <dbReference type="Pfam" id="PF22725"/>
    </source>
</evidence>
<dbReference type="GO" id="GO:0000166">
    <property type="term" value="F:nucleotide binding"/>
    <property type="evidence" value="ECO:0007669"/>
    <property type="project" value="InterPro"/>
</dbReference>
<dbReference type="InterPro" id="IPR055170">
    <property type="entry name" value="GFO_IDH_MocA-like_dom"/>
</dbReference>